<dbReference type="Gene3D" id="1.20.120.1450">
    <property type="match status" value="1"/>
</dbReference>
<dbReference type="EMBL" id="SRHY01000004">
    <property type="protein sequence ID" value="TFJ93811.1"/>
    <property type="molecule type" value="Genomic_DNA"/>
</dbReference>
<dbReference type="Pfam" id="PF07307">
    <property type="entry name" value="HEPPP_synt_1"/>
    <property type="match status" value="1"/>
</dbReference>
<protein>
    <recommendedName>
        <fullName evidence="3">Heptaprenyl diphosphate synthase</fullName>
    </recommendedName>
</protein>
<accession>A0A4Y9AHF9</accession>
<evidence type="ECO:0000313" key="2">
    <source>
        <dbReference type="Proteomes" id="UP000298484"/>
    </source>
</evidence>
<comment type="caution">
    <text evidence="1">The sequence shown here is derived from an EMBL/GenBank/DDBJ whole genome shotgun (WGS) entry which is preliminary data.</text>
</comment>
<sequence>MIFEMDGRVQVVVLQTPSVEVNKLKALINEKMHHSYIEQYVQTPHLNEDKLYMLALILNNTGLPEYKKNQYIVTAMLVQMALDTHDLVSNTDRDVLTDNDEKSKQLAVLAGDYYSGLYYFLLSEIEEVKMIQVLATAITDINEYKMQLYYKDIHSLETFFHVFKKIETLLITRIAAFAGETDISEVAAEWLLAKRLLNTKNISGYSRLDRSLGHWSEQIPVSCREEALHAIDKFIHEETSLVEKGLAHFPAYLSSIKTCMLDTLRASASNKSSMAEEG</sequence>
<dbReference type="Proteomes" id="UP000298484">
    <property type="component" value="Unassembled WGS sequence"/>
</dbReference>
<gene>
    <name evidence="1" type="ORF">E4U82_05470</name>
</gene>
<dbReference type="OrthoDB" id="2417886at2"/>
<evidence type="ECO:0000313" key="1">
    <source>
        <dbReference type="EMBL" id="TFJ93811.1"/>
    </source>
</evidence>
<dbReference type="GO" id="GO:0009234">
    <property type="term" value="P:menaquinone biosynthetic process"/>
    <property type="evidence" value="ECO:0007669"/>
    <property type="project" value="InterPro"/>
</dbReference>
<dbReference type="InterPro" id="IPR009920">
    <property type="entry name" value="HEPPP_synth_su1"/>
</dbReference>
<dbReference type="AlphaFoldDB" id="A0A4Y9AHF9"/>
<name>A0A4Y9AHF9_9BACI</name>
<reference evidence="1 2" key="1">
    <citation type="submission" date="2019-03" db="EMBL/GenBank/DDBJ databases">
        <title>Genome sequence of Lentibacillus salicampi ATCC BAA-719.</title>
        <authorList>
            <person name="Maclea K.S."/>
            <person name="Simoes Junior M."/>
        </authorList>
    </citation>
    <scope>NUCLEOTIDE SEQUENCE [LARGE SCALE GENOMIC DNA]</scope>
    <source>
        <strain evidence="1 2">ATCC BAA-719</strain>
    </source>
</reference>
<keyword evidence="2" id="KW-1185">Reference proteome</keyword>
<organism evidence="1 2">
    <name type="scientific">Lentibacillus salicampi</name>
    <dbReference type="NCBI Taxonomy" id="175306"/>
    <lineage>
        <taxon>Bacteria</taxon>
        <taxon>Bacillati</taxon>
        <taxon>Bacillota</taxon>
        <taxon>Bacilli</taxon>
        <taxon>Bacillales</taxon>
        <taxon>Bacillaceae</taxon>
        <taxon>Lentibacillus</taxon>
    </lineage>
</organism>
<evidence type="ECO:0008006" key="3">
    <source>
        <dbReference type="Google" id="ProtNLM"/>
    </source>
</evidence>
<proteinExistence type="predicted"/>